<comment type="caution">
    <text evidence="4">The sequence shown here is derived from an EMBL/GenBank/DDBJ whole genome shotgun (WGS) entry which is preliminary data.</text>
</comment>
<feature type="domain" description="CHAT" evidence="3">
    <location>
        <begin position="635"/>
        <end position="930"/>
    </location>
</feature>
<feature type="chain" id="PRO_5036814088" evidence="2">
    <location>
        <begin position="27"/>
        <end position="1829"/>
    </location>
</feature>
<dbReference type="SMART" id="SM00028">
    <property type="entry name" value="TPR"/>
    <property type="match status" value="10"/>
</dbReference>
<dbReference type="InterPro" id="IPR011990">
    <property type="entry name" value="TPR-like_helical_dom_sf"/>
</dbReference>
<dbReference type="EMBL" id="JACSIT010000034">
    <property type="protein sequence ID" value="MBC6992671.1"/>
    <property type="molecule type" value="Genomic_DNA"/>
</dbReference>
<evidence type="ECO:0000256" key="2">
    <source>
        <dbReference type="SAM" id="SignalP"/>
    </source>
</evidence>
<keyword evidence="1" id="KW-0472">Membrane</keyword>
<keyword evidence="1" id="KW-0812">Transmembrane</keyword>
<dbReference type="Gene3D" id="1.25.40.10">
    <property type="entry name" value="Tetratricopeptide repeat domain"/>
    <property type="match status" value="4"/>
</dbReference>
<accession>A0A923PJ49</accession>
<organism evidence="4 5">
    <name type="scientific">Neolewinella lacunae</name>
    <dbReference type="NCBI Taxonomy" id="1517758"/>
    <lineage>
        <taxon>Bacteria</taxon>
        <taxon>Pseudomonadati</taxon>
        <taxon>Bacteroidota</taxon>
        <taxon>Saprospiria</taxon>
        <taxon>Saprospirales</taxon>
        <taxon>Lewinellaceae</taxon>
        <taxon>Neolewinella</taxon>
    </lineage>
</organism>
<dbReference type="SUPFAM" id="SSF48452">
    <property type="entry name" value="TPR-like"/>
    <property type="match status" value="4"/>
</dbReference>
<keyword evidence="1" id="KW-1133">Transmembrane helix</keyword>
<dbReference type="RefSeq" id="WP_187464809.1">
    <property type="nucleotide sequence ID" value="NZ_JACSIT010000034.1"/>
</dbReference>
<reference evidence="4" key="1">
    <citation type="submission" date="2020-08" db="EMBL/GenBank/DDBJ databases">
        <title>Lewinella bacteria from marine environments.</title>
        <authorList>
            <person name="Zhong Y."/>
        </authorList>
    </citation>
    <scope>NUCLEOTIDE SEQUENCE</scope>
    <source>
        <strain evidence="4">KCTC 42187</strain>
    </source>
</reference>
<evidence type="ECO:0000259" key="3">
    <source>
        <dbReference type="Pfam" id="PF12770"/>
    </source>
</evidence>
<name>A0A923PJ49_9BACT</name>
<feature type="domain" description="CHAT" evidence="3">
    <location>
        <begin position="1488"/>
        <end position="1788"/>
    </location>
</feature>
<dbReference type="PANTHER" id="PTHR10098">
    <property type="entry name" value="RAPSYN-RELATED"/>
    <property type="match status" value="1"/>
</dbReference>
<sequence>MKKTYRCTGRPWVCLLLLFLAGPLLAQTPESLLAAEEYAAAAQAFSARGARPDHLAAGEAWLKIDSFDRARDALHRAVAGASDSLSGLAWHKIGLSHYYEFDDAAASTAYLKAIAVRDRIFPADHLDRAHTRSNLAGSYLFLGKVDSAGLLLREAIDIYAAAPQSDTLNWLRSLIDLMNVSVHLRDYQVGVSSAAAALDLEGRAQDLRPRDRQSTFYSAALTYLTFSQATEALPYAQKALAMAEDLQRPEDVVQSLNLLAAISDQRGRTDEYIAFSERAVRVCRENDLVSAELGLLYFNLARAYGAKGNLDKAFANARLAEAILVDAEPDRLPGLYSVRGSLELQREAPAAALVALNHGLSLLPGARPLDALPRPLPDSLEGNLLEVSANLLGDRAKVLALLGRPTEALQDYALLFTIHDLLRGRVSTDASRRYLSNNLRPFFDRAIDLHVAAYRQDGSPEHLWRAFHLSERAKAYSLLTALQRDRNSMPKREAALRARIAELERQASANAHQNSALEAARLQLDRLLLLDKNRPVTTTPALPDKDEMLALLRARGSDLIAYHLGQENGHRFILRHATGGIEWAAVTDVATLGERVERWRAALVGSAFRRKSLRPAAEQIALDRAYLTEGLALSRELLKGTGAAAEKVIIVPDGALNFLPFAALPLREAPFPLDYAALDYFQRDRQINYAYSVSFLVRLAGVPRATYASNVVAFAPVFRGDAAIGGITRASLPERTRLGERAIAGLRPLRHNREEVEAIAGIIPGTRVLLAADADRAHFLELIGQSRILHLSTHGMVDALDPGRSFVAFSQLGDSLELEEMLYFNDLYALPLNVELAVLSACETSLGQYLPGETALSLASAFAAAGARSTLTTLWQVDDAATKDLMVSFYQGVMRGLDRGAALAEAQEIHRRGTEYAHPYYWAAVTLYGESDQLELSSTEKTFQTRWIGLVGLVLGLCFMVWRRLRFLFVLLPLLGSLGAGAQDAGLGTEEQSQDPVAVATAKLAYVKAAGQAASDTLVQLLQEAVAVLEKAPAHHQDELVDAYVWLADKAAGLRNYDLAESALQLALPTLQAGKLARGRRFQLYLLAAGAQTKMYNFEASITLSKKAVELASTPREKFDALNRYAYGYLGTDDIPRALTILEQAVALADQLDAKDVARVRNNLGILQTGQGDCAAALRNFTAAIEGYTAGRDRARCYLNRSQCYLKDGDRAAALREVELALREFIPTSQKPSPLGQIRYDQVEDRRANELILTLLSERGRLLFGFGRAPEAIETYAQQYQLLKLDREGLRSENSRRIHNGINRWAFDRMVSYALAAAQNEPSAGYFWDALWASDLARAYSLQLTQESASRQLSARETELLRRIAALERGNADPRQLSAARLELEQQRRLRDKKGLADLAPAEIRTSLQDYLRREAAELLVYHVSDTVAFALHIRTDGQTAAWRIATTDSLFQLTEAWRSSIQEGAYRKKSLRSAAVQDSLDAAFLRNGRALATMLLPERLSARKLVVIPDGPLNFLPFAALPLEEAGLPLDYRALAYLHHGRTLHAAFSVRSLLRQRTRPPVDSPYDLVAFAPEFSGKSGPLALTNQMRAAQAGTDSAALPGLLPLQFNREEVKTIARLVGKSRTFLGEDADRAAFLTSVGSARIVHLSSHGMVNTNDPNLSFLAFSQRGDSLNTEELLYYNDLYSLPLDVDLAVLSACETSLGQLAPGEMPLTLASAFAEAGARSTLTSLWQVDDAATMELMVRFYQELTEGKDRVTALTTAREAQLKSEDFGHPYYWAAMSLQGDEGPLSLAEPRGLGHLLLPVAGVCALLLAIWAWFRRRPGHRA</sequence>
<dbReference type="Pfam" id="PF12770">
    <property type="entry name" value="CHAT"/>
    <property type="match status" value="2"/>
</dbReference>
<keyword evidence="5" id="KW-1185">Reference proteome</keyword>
<dbReference type="Pfam" id="PF13424">
    <property type="entry name" value="TPR_12"/>
    <property type="match status" value="1"/>
</dbReference>
<dbReference type="Proteomes" id="UP000650081">
    <property type="component" value="Unassembled WGS sequence"/>
</dbReference>
<keyword evidence="2" id="KW-0732">Signal</keyword>
<dbReference type="InterPro" id="IPR019734">
    <property type="entry name" value="TPR_rpt"/>
</dbReference>
<feature type="transmembrane region" description="Helical" evidence="1">
    <location>
        <begin position="1803"/>
        <end position="1821"/>
    </location>
</feature>
<evidence type="ECO:0000256" key="1">
    <source>
        <dbReference type="SAM" id="Phobius"/>
    </source>
</evidence>
<feature type="signal peptide" evidence="2">
    <location>
        <begin position="1"/>
        <end position="26"/>
    </location>
</feature>
<evidence type="ECO:0000313" key="4">
    <source>
        <dbReference type="EMBL" id="MBC6992671.1"/>
    </source>
</evidence>
<dbReference type="InterPro" id="IPR024983">
    <property type="entry name" value="CHAT_dom"/>
</dbReference>
<evidence type="ECO:0000313" key="5">
    <source>
        <dbReference type="Proteomes" id="UP000650081"/>
    </source>
</evidence>
<gene>
    <name evidence="4" type="ORF">H9S92_00705</name>
</gene>
<protein>
    <submittedName>
        <fullName evidence="4">CHAT domain-containing protein</fullName>
    </submittedName>
</protein>
<proteinExistence type="predicted"/>